<dbReference type="Gene3D" id="1.10.30.10">
    <property type="entry name" value="High mobility group box domain"/>
    <property type="match status" value="1"/>
</dbReference>
<dbReference type="EMBL" id="LLXJ01001480">
    <property type="protein sequence ID" value="PKC01963.1"/>
    <property type="molecule type" value="Genomic_DNA"/>
</dbReference>
<reference evidence="3 4" key="2">
    <citation type="submission" date="2017-09" db="EMBL/GenBank/DDBJ databases">
        <title>Extensive intraspecific genome diversity in a model arbuscular mycorrhizal fungus.</title>
        <authorList>
            <person name="Chen E.C."/>
            <person name="Morin E."/>
            <person name="Beaudet D."/>
            <person name="Noel J."/>
            <person name="Ndikumana S."/>
            <person name="Charron P."/>
            <person name="St-Onge C."/>
            <person name="Giorgi J."/>
            <person name="Grigoriev I.V."/>
            <person name="Roux C."/>
            <person name="Martin F.M."/>
            <person name="Corradi N."/>
        </authorList>
    </citation>
    <scope>NUCLEOTIDE SEQUENCE [LARGE SCALE GENOMIC DNA]</scope>
    <source>
        <strain evidence="3 4">A5</strain>
    </source>
</reference>
<sequence length="289" mass="33774">MLKIPSHLILTAEQKESLYSLPDSMLTNIKWESENDAVSFLKEHNLVLENRDERKWKVRYSDKAKGIYLLQCCYGSDMSSKKKNGEDKIRKLRQDYKFVSCLAFARIKKFKNNSINIFGYLNHLEDCQHQPPPHLNKKNKIHDSPPYILNSSLMLSQHQPLPHLVKKNEIHDSPPYTLNSSLMLSKKIKRKSPNGFSIFFKLYRNILKNQHPTFTPQQIMREAGAFWRSLSNELKNSFILYASNESALMTYDSKETKPAIIMFDRDDRDDNTAIERLFDEFICGDAYIS</sequence>
<accession>A0A2N0P5B5</accession>
<dbReference type="Proteomes" id="UP000232722">
    <property type="component" value="Unassembled WGS sequence"/>
</dbReference>
<dbReference type="InterPro" id="IPR036910">
    <property type="entry name" value="HMG_box_dom_sf"/>
</dbReference>
<evidence type="ECO:0000256" key="1">
    <source>
        <dbReference type="PROSITE-ProRule" id="PRU00267"/>
    </source>
</evidence>
<evidence type="ECO:0000313" key="4">
    <source>
        <dbReference type="Proteomes" id="UP000232722"/>
    </source>
</evidence>
<dbReference type="CDD" id="cd00084">
    <property type="entry name" value="HMG-box_SF"/>
    <property type="match status" value="1"/>
</dbReference>
<proteinExistence type="predicted"/>
<gene>
    <name evidence="3" type="ORF">RhiirA5_455180</name>
</gene>
<keyword evidence="1" id="KW-0238">DNA-binding</keyword>
<protein>
    <recommendedName>
        <fullName evidence="2">HMG box domain-containing protein</fullName>
    </recommendedName>
</protein>
<comment type="caution">
    <text evidence="3">The sequence shown here is derived from an EMBL/GenBank/DDBJ whole genome shotgun (WGS) entry which is preliminary data.</text>
</comment>
<reference evidence="3 4" key="1">
    <citation type="submission" date="2016-04" db="EMBL/GenBank/DDBJ databases">
        <title>Genome analyses suggest a sexual origin of heterokaryosis in a supposedly ancient asexual fungus.</title>
        <authorList>
            <person name="Ropars J."/>
            <person name="Sedzielewska K."/>
            <person name="Noel J."/>
            <person name="Charron P."/>
            <person name="Farinelli L."/>
            <person name="Marton T."/>
            <person name="Kruger M."/>
            <person name="Pelin A."/>
            <person name="Brachmann A."/>
            <person name="Corradi N."/>
        </authorList>
    </citation>
    <scope>NUCLEOTIDE SEQUENCE [LARGE SCALE GENOMIC DNA]</scope>
    <source>
        <strain evidence="3 4">A5</strain>
    </source>
</reference>
<dbReference type="Pfam" id="PF00505">
    <property type="entry name" value="HMG_box"/>
    <property type="match status" value="1"/>
</dbReference>
<dbReference type="VEuPathDB" id="FungiDB:RhiirFUN_011601"/>
<dbReference type="VEuPathDB" id="FungiDB:FUN_014429"/>
<dbReference type="SUPFAM" id="SSF47095">
    <property type="entry name" value="HMG-box"/>
    <property type="match status" value="1"/>
</dbReference>
<feature type="domain" description="HMG box" evidence="2">
    <location>
        <begin position="189"/>
        <end position="257"/>
    </location>
</feature>
<evidence type="ECO:0000259" key="2">
    <source>
        <dbReference type="PROSITE" id="PS50118"/>
    </source>
</evidence>
<feature type="DNA-binding region" description="HMG box" evidence="1">
    <location>
        <begin position="189"/>
        <end position="257"/>
    </location>
</feature>
<dbReference type="GO" id="GO:0005634">
    <property type="term" value="C:nucleus"/>
    <property type="evidence" value="ECO:0007669"/>
    <property type="project" value="UniProtKB-UniRule"/>
</dbReference>
<dbReference type="AlphaFoldDB" id="A0A2N0P5B5"/>
<organism evidence="3 4">
    <name type="scientific">Rhizophagus irregularis</name>
    <dbReference type="NCBI Taxonomy" id="588596"/>
    <lineage>
        <taxon>Eukaryota</taxon>
        <taxon>Fungi</taxon>
        <taxon>Fungi incertae sedis</taxon>
        <taxon>Mucoromycota</taxon>
        <taxon>Glomeromycotina</taxon>
        <taxon>Glomeromycetes</taxon>
        <taxon>Glomerales</taxon>
        <taxon>Glomeraceae</taxon>
        <taxon>Rhizophagus</taxon>
    </lineage>
</organism>
<dbReference type="GO" id="GO:0003677">
    <property type="term" value="F:DNA binding"/>
    <property type="evidence" value="ECO:0007669"/>
    <property type="project" value="UniProtKB-UniRule"/>
</dbReference>
<dbReference type="PROSITE" id="PS50118">
    <property type="entry name" value="HMG_BOX_2"/>
    <property type="match status" value="1"/>
</dbReference>
<dbReference type="InterPro" id="IPR009071">
    <property type="entry name" value="HMG_box_dom"/>
</dbReference>
<evidence type="ECO:0000313" key="3">
    <source>
        <dbReference type="EMBL" id="PKC01963.1"/>
    </source>
</evidence>
<keyword evidence="1" id="KW-0539">Nucleus</keyword>
<name>A0A2N0P5B5_9GLOM</name>
<dbReference type="VEuPathDB" id="FungiDB:RhiirA1_527894"/>